<dbReference type="EMBL" id="LHQS01000002">
    <property type="protein sequence ID" value="RXE55990.1"/>
    <property type="molecule type" value="Genomic_DNA"/>
</dbReference>
<dbReference type="OrthoDB" id="105894at2157"/>
<proteinExistence type="predicted"/>
<dbReference type="Gene3D" id="3.40.50.12370">
    <property type="match status" value="1"/>
</dbReference>
<evidence type="ECO:0000313" key="2">
    <source>
        <dbReference type="Proteomes" id="UP000290932"/>
    </source>
</evidence>
<protein>
    <recommendedName>
        <fullName evidence="3">UspA domain-containing protein</fullName>
    </recommendedName>
</protein>
<sequence length="180" mass="20454">MGYYSSLIQRKFKDIVGKRYETVLKEYGEFLLTEEDMVVPEVHAILLPLDVFTGELPDDLIEVLSAYDARVSLAYITDVRVYSILEQTLDHETVEDFRKKKEAHGEETLAKVSRQLEKHGIATQTRLFIGQKGDDVIRMATDFDMLAISKHYGDGESPTASLSPLALRICQRVKNPAIIY</sequence>
<gene>
    <name evidence="1" type="ORF">ABH15_07250</name>
</gene>
<evidence type="ECO:0008006" key="3">
    <source>
        <dbReference type="Google" id="ProtNLM"/>
    </source>
</evidence>
<evidence type="ECO:0000313" key="1">
    <source>
        <dbReference type="EMBL" id="RXE55990.1"/>
    </source>
</evidence>
<dbReference type="RefSeq" id="WP_128693707.1">
    <property type="nucleotide sequence ID" value="NZ_LHQS01000002.1"/>
</dbReference>
<name>A0A498H1S1_9EURY</name>
<keyword evidence="2" id="KW-1185">Reference proteome</keyword>
<reference evidence="1 2" key="1">
    <citation type="journal article" date="2015" name="Int. J. Syst. Evol. Microbiol.">
        <title>Methanoculleus taiwanensis sp. nov., a methanogen isolated from deep marine sediment at the deformation front area near Taiwan.</title>
        <authorList>
            <person name="Weng C.Y."/>
            <person name="Chen S.C."/>
            <person name="Lai M.C."/>
            <person name="Wu S.Y."/>
            <person name="Lin S."/>
            <person name="Yang T.F."/>
            <person name="Chen P.C."/>
        </authorList>
    </citation>
    <scope>NUCLEOTIDE SEQUENCE [LARGE SCALE GENOMIC DNA]</scope>
    <source>
        <strain evidence="1 2">CYW4</strain>
    </source>
</reference>
<organism evidence="1 2">
    <name type="scientific">Methanoculleus taiwanensis</name>
    <dbReference type="NCBI Taxonomy" id="1550565"/>
    <lineage>
        <taxon>Archaea</taxon>
        <taxon>Methanobacteriati</taxon>
        <taxon>Methanobacteriota</taxon>
        <taxon>Stenosarchaea group</taxon>
        <taxon>Methanomicrobia</taxon>
        <taxon>Methanomicrobiales</taxon>
        <taxon>Methanomicrobiaceae</taxon>
        <taxon>Methanoculleus</taxon>
    </lineage>
</organism>
<dbReference type="AlphaFoldDB" id="A0A498H1S1"/>
<dbReference type="SUPFAM" id="SSF52402">
    <property type="entry name" value="Adenine nucleotide alpha hydrolases-like"/>
    <property type="match status" value="1"/>
</dbReference>
<accession>A0A498H1S1</accession>
<dbReference type="Proteomes" id="UP000290932">
    <property type="component" value="Unassembled WGS sequence"/>
</dbReference>
<comment type="caution">
    <text evidence="1">The sequence shown here is derived from an EMBL/GenBank/DDBJ whole genome shotgun (WGS) entry which is preliminary data.</text>
</comment>